<feature type="modified residue" description="4-aspartylphosphate" evidence="6">
    <location>
        <position position="54"/>
    </location>
</feature>
<gene>
    <name evidence="9" type="ORF">A2149_08300</name>
</gene>
<keyword evidence="1" id="KW-0547">Nucleotide-binding</keyword>
<keyword evidence="5" id="KW-0804">Transcription</keyword>
<dbReference type="SUPFAM" id="SSF52172">
    <property type="entry name" value="CheY-like"/>
    <property type="match status" value="1"/>
</dbReference>
<keyword evidence="3" id="KW-0805">Transcription regulation</keyword>
<keyword evidence="6" id="KW-0597">Phosphoprotein</keyword>
<evidence type="ECO:0000259" key="8">
    <source>
        <dbReference type="PROSITE" id="PS50110"/>
    </source>
</evidence>
<evidence type="ECO:0000256" key="6">
    <source>
        <dbReference type="PROSITE-ProRule" id="PRU00169"/>
    </source>
</evidence>
<dbReference type="Pfam" id="PF02954">
    <property type="entry name" value="HTH_8"/>
    <property type="match status" value="1"/>
</dbReference>
<dbReference type="InterPro" id="IPR025944">
    <property type="entry name" value="Sigma_54_int_dom_CS"/>
</dbReference>
<dbReference type="InterPro" id="IPR003593">
    <property type="entry name" value="AAA+_ATPase"/>
</dbReference>
<dbReference type="FunFam" id="3.40.50.300:FF:000006">
    <property type="entry name" value="DNA-binding transcriptional regulator NtrC"/>
    <property type="match status" value="1"/>
</dbReference>
<dbReference type="Gene3D" id="1.10.10.60">
    <property type="entry name" value="Homeodomain-like"/>
    <property type="match status" value="1"/>
</dbReference>
<protein>
    <recommendedName>
        <fullName evidence="11">Sigma-54-dependent Fis family transcriptional regulator</fullName>
    </recommendedName>
</protein>
<dbReference type="InterPro" id="IPR002078">
    <property type="entry name" value="Sigma_54_int"/>
</dbReference>
<dbReference type="InterPro" id="IPR027417">
    <property type="entry name" value="P-loop_NTPase"/>
</dbReference>
<keyword evidence="4" id="KW-0238">DNA-binding</keyword>
<keyword evidence="2" id="KW-0067">ATP-binding</keyword>
<dbReference type="PROSITE" id="PS00676">
    <property type="entry name" value="SIGMA54_INTERACT_2"/>
    <property type="match status" value="1"/>
</dbReference>
<dbReference type="SMART" id="SM00448">
    <property type="entry name" value="REC"/>
    <property type="match status" value="1"/>
</dbReference>
<comment type="caution">
    <text evidence="9">The sequence shown here is derived from an EMBL/GenBank/DDBJ whole genome shotgun (WGS) entry which is preliminary data.</text>
</comment>
<dbReference type="InterPro" id="IPR002197">
    <property type="entry name" value="HTH_Fis"/>
</dbReference>
<reference evidence="9 10" key="1">
    <citation type="journal article" date="2016" name="Nat. Commun.">
        <title>Thousands of microbial genomes shed light on interconnected biogeochemical processes in an aquifer system.</title>
        <authorList>
            <person name="Anantharaman K."/>
            <person name="Brown C.T."/>
            <person name="Hug L.A."/>
            <person name="Sharon I."/>
            <person name="Castelle C.J."/>
            <person name="Probst A.J."/>
            <person name="Thomas B.C."/>
            <person name="Singh A."/>
            <person name="Wilkins M.J."/>
            <person name="Karaoz U."/>
            <person name="Brodie E.L."/>
            <person name="Williams K.H."/>
            <person name="Hubbard S.S."/>
            <person name="Banfield J.F."/>
        </authorList>
    </citation>
    <scope>NUCLEOTIDE SEQUENCE [LARGE SCALE GENOMIC DNA]</scope>
</reference>
<evidence type="ECO:0000256" key="4">
    <source>
        <dbReference type="ARBA" id="ARBA00023125"/>
    </source>
</evidence>
<dbReference type="SUPFAM" id="SSF46689">
    <property type="entry name" value="Homeodomain-like"/>
    <property type="match status" value="1"/>
</dbReference>
<feature type="domain" description="Sigma-54 factor interaction" evidence="7">
    <location>
        <begin position="144"/>
        <end position="373"/>
    </location>
</feature>
<dbReference type="Proteomes" id="UP000178435">
    <property type="component" value="Unassembled WGS sequence"/>
</dbReference>
<dbReference type="PANTHER" id="PTHR32071">
    <property type="entry name" value="TRANSCRIPTIONAL REGULATORY PROTEIN"/>
    <property type="match status" value="1"/>
</dbReference>
<dbReference type="Gene3D" id="1.10.8.60">
    <property type="match status" value="1"/>
</dbReference>
<dbReference type="Gene3D" id="3.40.50.2300">
    <property type="match status" value="1"/>
</dbReference>
<evidence type="ECO:0000256" key="2">
    <source>
        <dbReference type="ARBA" id="ARBA00022840"/>
    </source>
</evidence>
<dbReference type="GO" id="GO:0005524">
    <property type="term" value="F:ATP binding"/>
    <property type="evidence" value="ECO:0007669"/>
    <property type="project" value="UniProtKB-KW"/>
</dbReference>
<dbReference type="InterPro" id="IPR025662">
    <property type="entry name" value="Sigma_54_int_dom_ATP-bd_1"/>
</dbReference>
<dbReference type="GO" id="GO:0000160">
    <property type="term" value="P:phosphorelay signal transduction system"/>
    <property type="evidence" value="ECO:0007669"/>
    <property type="project" value="InterPro"/>
</dbReference>
<accession>A0A1F7RUA8</accession>
<dbReference type="SMART" id="SM00382">
    <property type="entry name" value="AAA"/>
    <property type="match status" value="1"/>
</dbReference>
<dbReference type="PANTHER" id="PTHR32071:SF57">
    <property type="entry name" value="C4-DICARBOXYLATE TRANSPORT TRANSCRIPTIONAL REGULATORY PROTEIN DCTD"/>
    <property type="match status" value="1"/>
</dbReference>
<dbReference type="InterPro" id="IPR058031">
    <property type="entry name" value="AAA_lid_NorR"/>
</dbReference>
<dbReference type="Pfam" id="PF25601">
    <property type="entry name" value="AAA_lid_14"/>
    <property type="match status" value="1"/>
</dbReference>
<dbReference type="InterPro" id="IPR009057">
    <property type="entry name" value="Homeodomain-like_sf"/>
</dbReference>
<dbReference type="GO" id="GO:0006355">
    <property type="term" value="P:regulation of DNA-templated transcription"/>
    <property type="evidence" value="ECO:0007669"/>
    <property type="project" value="InterPro"/>
</dbReference>
<dbReference type="AlphaFoldDB" id="A0A1F7RUA8"/>
<dbReference type="PROSITE" id="PS50110">
    <property type="entry name" value="RESPONSE_REGULATORY"/>
    <property type="match status" value="1"/>
</dbReference>
<evidence type="ECO:0008006" key="11">
    <source>
        <dbReference type="Google" id="ProtNLM"/>
    </source>
</evidence>
<sequence length="469" mass="53253">MNNQSKILLVDDDPGMIDTLEAILKDKYAVIKSSDGETALKLMDKEDINVAILDIRLPGIDGIEVLKHIKDRHEDIEAIMISAVKDIKIAVSAMKMGAYDYITKDFDYDEVIGLVDKVIEKQNMSRELVYLHSEMEKHLGEDYYAGKSIKMREIYDLVSKVAKLPATVLIGGESGTGKELLARLIHIQGDNPSGPFVTVDLTSIPDNLIESALFGHEKGAFTGADKLRYGKFELANGGTLFLDEIGELKFDLQSKLLRSIQEREIERVGGSKAIHVNVRLIAATNRNLQEAIEKGNFREDLYYRLNVIPIKVPPLKDRKEDIPGFLEYFLKKFNKKFKKEISFITDSAIDILNQYNWPGNIRELANLMERLVAITDSKKISIEDIPIEYHVAGMSRKDFSKKEDILLEKACQTFEKSFIMKTLEKANWSRVKAAKILGIPLSTLKYRMQKLEIYKLLEEEGKSEEEVTQ</sequence>
<evidence type="ECO:0000256" key="5">
    <source>
        <dbReference type="ARBA" id="ARBA00023163"/>
    </source>
</evidence>
<dbReference type="Pfam" id="PF00158">
    <property type="entry name" value="Sigma54_activat"/>
    <property type="match status" value="1"/>
</dbReference>
<dbReference type="Pfam" id="PF00072">
    <property type="entry name" value="Response_reg"/>
    <property type="match status" value="1"/>
</dbReference>
<name>A0A1F7RUA8_9BACT</name>
<dbReference type="SUPFAM" id="SSF52540">
    <property type="entry name" value="P-loop containing nucleoside triphosphate hydrolases"/>
    <property type="match status" value="1"/>
</dbReference>
<dbReference type="PROSITE" id="PS00688">
    <property type="entry name" value="SIGMA54_INTERACT_3"/>
    <property type="match status" value="1"/>
</dbReference>
<dbReference type="GO" id="GO:0043565">
    <property type="term" value="F:sequence-specific DNA binding"/>
    <property type="evidence" value="ECO:0007669"/>
    <property type="project" value="InterPro"/>
</dbReference>
<evidence type="ECO:0000259" key="7">
    <source>
        <dbReference type="PROSITE" id="PS50045"/>
    </source>
</evidence>
<dbReference type="PRINTS" id="PR01590">
    <property type="entry name" value="HTHFIS"/>
</dbReference>
<evidence type="ECO:0000313" key="9">
    <source>
        <dbReference type="EMBL" id="OGL45155.1"/>
    </source>
</evidence>
<dbReference type="CDD" id="cd00009">
    <property type="entry name" value="AAA"/>
    <property type="match status" value="1"/>
</dbReference>
<dbReference type="Gene3D" id="3.40.50.300">
    <property type="entry name" value="P-loop containing nucleotide triphosphate hydrolases"/>
    <property type="match status" value="1"/>
</dbReference>
<evidence type="ECO:0000313" key="10">
    <source>
        <dbReference type="Proteomes" id="UP000178435"/>
    </source>
</evidence>
<organism evidence="9 10">
    <name type="scientific">Candidatus Schekmanbacteria bacterium RBG_16_38_11</name>
    <dbReference type="NCBI Taxonomy" id="1817880"/>
    <lineage>
        <taxon>Bacteria</taxon>
        <taxon>Candidatus Schekmaniibacteriota</taxon>
    </lineage>
</organism>
<feature type="domain" description="Response regulatory" evidence="8">
    <location>
        <begin position="6"/>
        <end position="119"/>
    </location>
</feature>
<dbReference type="InterPro" id="IPR001789">
    <property type="entry name" value="Sig_transdc_resp-reg_receiver"/>
</dbReference>
<evidence type="ECO:0000256" key="1">
    <source>
        <dbReference type="ARBA" id="ARBA00022741"/>
    </source>
</evidence>
<dbReference type="PROSITE" id="PS50045">
    <property type="entry name" value="SIGMA54_INTERACT_4"/>
    <property type="match status" value="1"/>
</dbReference>
<proteinExistence type="predicted"/>
<dbReference type="PROSITE" id="PS00675">
    <property type="entry name" value="SIGMA54_INTERACT_1"/>
    <property type="match status" value="1"/>
</dbReference>
<dbReference type="InterPro" id="IPR011006">
    <property type="entry name" value="CheY-like_superfamily"/>
</dbReference>
<evidence type="ECO:0000256" key="3">
    <source>
        <dbReference type="ARBA" id="ARBA00023015"/>
    </source>
</evidence>
<dbReference type="InterPro" id="IPR025943">
    <property type="entry name" value="Sigma_54_int_dom_ATP-bd_2"/>
</dbReference>
<dbReference type="EMBL" id="MGDF01000107">
    <property type="protein sequence ID" value="OGL45155.1"/>
    <property type="molecule type" value="Genomic_DNA"/>
</dbReference>